<proteinExistence type="inferred from homology"/>
<dbReference type="InterPro" id="IPR050838">
    <property type="entry name" value="Ketopantoate_reductase"/>
</dbReference>
<protein>
    <recommendedName>
        <fullName evidence="5 11">2-dehydropantoate 2-reductase</fullName>
        <ecNumber evidence="4 11">1.1.1.169</ecNumber>
    </recommendedName>
    <alternativeName>
        <fullName evidence="9 11">Ketopantoate reductase</fullName>
    </alternativeName>
</protein>
<evidence type="ECO:0000256" key="2">
    <source>
        <dbReference type="ARBA" id="ARBA00004994"/>
    </source>
</evidence>
<evidence type="ECO:0000256" key="8">
    <source>
        <dbReference type="ARBA" id="ARBA00023002"/>
    </source>
</evidence>
<reference evidence="14" key="1">
    <citation type="submission" date="2020-03" db="EMBL/GenBank/DDBJ databases">
        <title>Draft sequencing of Paenibacilllus sp. S3N08.</title>
        <authorList>
            <person name="Kim D.-U."/>
        </authorList>
    </citation>
    <scope>NUCLEOTIDE SEQUENCE</scope>
    <source>
        <strain evidence="14">S3N08</strain>
    </source>
</reference>
<accession>A0ABX0J7S4</accession>
<evidence type="ECO:0000256" key="3">
    <source>
        <dbReference type="ARBA" id="ARBA00007870"/>
    </source>
</evidence>
<evidence type="ECO:0000256" key="5">
    <source>
        <dbReference type="ARBA" id="ARBA00019465"/>
    </source>
</evidence>
<evidence type="ECO:0000256" key="7">
    <source>
        <dbReference type="ARBA" id="ARBA00022857"/>
    </source>
</evidence>
<evidence type="ECO:0000259" key="13">
    <source>
        <dbReference type="Pfam" id="PF08546"/>
    </source>
</evidence>
<evidence type="ECO:0000259" key="12">
    <source>
        <dbReference type="Pfam" id="PF02558"/>
    </source>
</evidence>
<evidence type="ECO:0000256" key="11">
    <source>
        <dbReference type="RuleBase" id="RU362068"/>
    </source>
</evidence>
<dbReference type="Gene3D" id="1.10.1040.10">
    <property type="entry name" value="N-(1-d-carboxylethyl)-l-norvaline Dehydrogenase, domain 2"/>
    <property type="match status" value="1"/>
</dbReference>
<dbReference type="EMBL" id="JAAOIW010000004">
    <property type="protein sequence ID" value="NHN30898.1"/>
    <property type="molecule type" value="Genomic_DNA"/>
</dbReference>
<keyword evidence="7 11" id="KW-0521">NADP</keyword>
<evidence type="ECO:0000256" key="4">
    <source>
        <dbReference type="ARBA" id="ARBA00013014"/>
    </source>
</evidence>
<comment type="caution">
    <text evidence="14">The sequence shown here is derived from an EMBL/GenBank/DDBJ whole genome shotgun (WGS) entry which is preliminary data.</text>
</comment>
<evidence type="ECO:0000256" key="10">
    <source>
        <dbReference type="ARBA" id="ARBA00048793"/>
    </source>
</evidence>
<keyword evidence="6 11" id="KW-0566">Pantothenate biosynthesis</keyword>
<dbReference type="NCBIfam" id="TIGR00745">
    <property type="entry name" value="apbA_panE"/>
    <property type="match status" value="1"/>
</dbReference>
<dbReference type="SUPFAM" id="SSF51735">
    <property type="entry name" value="NAD(P)-binding Rossmann-fold domains"/>
    <property type="match status" value="1"/>
</dbReference>
<dbReference type="PANTHER" id="PTHR43765:SF2">
    <property type="entry name" value="2-DEHYDROPANTOATE 2-REDUCTASE"/>
    <property type="match status" value="1"/>
</dbReference>
<dbReference type="Gene3D" id="3.40.50.720">
    <property type="entry name" value="NAD(P)-binding Rossmann-like Domain"/>
    <property type="match status" value="1"/>
</dbReference>
<dbReference type="SUPFAM" id="SSF48179">
    <property type="entry name" value="6-phosphogluconate dehydrogenase C-terminal domain-like"/>
    <property type="match status" value="1"/>
</dbReference>
<dbReference type="Pfam" id="PF02558">
    <property type="entry name" value="ApbA"/>
    <property type="match status" value="1"/>
</dbReference>
<name>A0ABX0J7S4_9BACL</name>
<comment type="pathway">
    <text evidence="2 11">Cofactor biosynthesis; (R)-pantothenate biosynthesis; (R)-pantoate from 3-methyl-2-oxobutanoate: step 2/2.</text>
</comment>
<comment type="catalytic activity">
    <reaction evidence="10 11">
        <text>(R)-pantoate + NADP(+) = 2-dehydropantoate + NADPH + H(+)</text>
        <dbReference type="Rhea" id="RHEA:16233"/>
        <dbReference type="ChEBI" id="CHEBI:11561"/>
        <dbReference type="ChEBI" id="CHEBI:15378"/>
        <dbReference type="ChEBI" id="CHEBI:15980"/>
        <dbReference type="ChEBI" id="CHEBI:57783"/>
        <dbReference type="ChEBI" id="CHEBI:58349"/>
        <dbReference type="EC" id="1.1.1.169"/>
    </reaction>
</comment>
<comment type="similarity">
    <text evidence="3 11">Belongs to the ketopantoate reductase family.</text>
</comment>
<dbReference type="InterPro" id="IPR036291">
    <property type="entry name" value="NAD(P)-bd_dom_sf"/>
</dbReference>
<dbReference type="InterPro" id="IPR013328">
    <property type="entry name" value="6PGD_dom2"/>
</dbReference>
<feature type="domain" description="Ketopantoate reductase N-terminal" evidence="12">
    <location>
        <begin position="3"/>
        <end position="169"/>
    </location>
</feature>
<dbReference type="RefSeq" id="WP_166150347.1">
    <property type="nucleotide sequence ID" value="NZ_JAAOIW010000004.1"/>
</dbReference>
<feature type="domain" description="Ketopantoate reductase C-terminal" evidence="13">
    <location>
        <begin position="201"/>
        <end position="324"/>
    </location>
</feature>
<keyword evidence="15" id="KW-1185">Reference proteome</keyword>
<evidence type="ECO:0000256" key="9">
    <source>
        <dbReference type="ARBA" id="ARBA00032024"/>
    </source>
</evidence>
<dbReference type="InterPro" id="IPR008927">
    <property type="entry name" value="6-PGluconate_DH-like_C_sf"/>
</dbReference>
<dbReference type="EC" id="1.1.1.169" evidence="4 11"/>
<comment type="function">
    <text evidence="1 11">Catalyzes the NADPH-dependent reduction of ketopantoate into pantoic acid.</text>
</comment>
<evidence type="ECO:0000256" key="6">
    <source>
        <dbReference type="ARBA" id="ARBA00022655"/>
    </source>
</evidence>
<evidence type="ECO:0000256" key="1">
    <source>
        <dbReference type="ARBA" id="ARBA00002919"/>
    </source>
</evidence>
<dbReference type="PANTHER" id="PTHR43765">
    <property type="entry name" value="2-DEHYDROPANTOATE 2-REDUCTASE-RELATED"/>
    <property type="match status" value="1"/>
</dbReference>
<dbReference type="Proteomes" id="UP001165962">
    <property type="component" value="Unassembled WGS sequence"/>
</dbReference>
<sequence length="330" mass="36486">MKIKIIGAGALGMMVAARLFLAGQKVELVTRSFEQAEEIDRLGLILTEKGPDGLDINQLLHIPAYTFEELGPRTESDRSPGIAVEPTYLWLMLKQTAITDLLAQQLAKQLTPPSTHLVCFQNGIGHIEVLRRYIPMEQIWSAVTTEGAFKSSPRHVKHTGKGTTWLGSHYGSSISQDDVHIGNILHNLLIDAGFSALMSNNINSKVWDKLLINAVINPLTAILQLRNGLLPDLPALLPLMRTLYEEGSMLAEQLGIQLSADLWEQIGIVCTRTADNESSMLQDIKAGRLTEIEAITGGLLREAQQIALPLPTHAALYYMIRSIEQQWEII</sequence>
<dbReference type="InterPro" id="IPR013332">
    <property type="entry name" value="KPR_N"/>
</dbReference>
<evidence type="ECO:0000313" key="14">
    <source>
        <dbReference type="EMBL" id="NHN30898.1"/>
    </source>
</evidence>
<keyword evidence="8 11" id="KW-0560">Oxidoreductase</keyword>
<evidence type="ECO:0000313" key="15">
    <source>
        <dbReference type="Proteomes" id="UP001165962"/>
    </source>
</evidence>
<dbReference type="InterPro" id="IPR003710">
    <property type="entry name" value="ApbA"/>
</dbReference>
<gene>
    <name evidence="14" type="ORF">G9U52_13750</name>
</gene>
<dbReference type="Pfam" id="PF08546">
    <property type="entry name" value="ApbA_C"/>
    <property type="match status" value="1"/>
</dbReference>
<organism evidence="14 15">
    <name type="scientific">Paenibacillus agricola</name>
    <dbReference type="NCBI Taxonomy" id="2716264"/>
    <lineage>
        <taxon>Bacteria</taxon>
        <taxon>Bacillati</taxon>
        <taxon>Bacillota</taxon>
        <taxon>Bacilli</taxon>
        <taxon>Bacillales</taxon>
        <taxon>Paenibacillaceae</taxon>
        <taxon>Paenibacillus</taxon>
    </lineage>
</organism>
<dbReference type="InterPro" id="IPR013752">
    <property type="entry name" value="KPA_reductase"/>
</dbReference>